<feature type="region of interest" description="Disordered" evidence="1">
    <location>
        <begin position="14"/>
        <end position="42"/>
    </location>
</feature>
<comment type="caution">
    <text evidence="2">The sequence shown here is derived from an EMBL/GenBank/DDBJ whole genome shotgun (WGS) entry which is preliminary data.</text>
</comment>
<organism evidence="2 3">
    <name type="scientific">Phialemonium thermophilum</name>
    <dbReference type="NCBI Taxonomy" id="223376"/>
    <lineage>
        <taxon>Eukaryota</taxon>
        <taxon>Fungi</taxon>
        <taxon>Dikarya</taxon>
        <taxon>Ascomycota</taxon>
        <taxon>Pezizomycotina</taxon>
        <taxon>Sordariomycetes</taxon>
        <taxon>Sordariomycetidae</taxon>
        <taxon>Cephalothecales</taxon>
        <taxon>Cephalothecaceae</taxon>
        <taxon>Phialemonium</taxon>
    </lineage>
</organism>
<evidence type="ECO:0000256" key="1">
    <source>
        <dbReference type="SAM" id="MobiDB-lite"/>
    </source>
</evidence>
<sequence>MKLLYAKVYHRGVTHPEERRHRPGHIRQLHPRPERAPQHVRPPRIDLGPRHHALHLLRPHHQLQPRGAARGALSAVPSRDATAATAHREHVGDVEHLTGRPPRSLLGEVELLPYPVRVPREDVAAVVFAVATVCWQRGEVRLEEIREHLRRVVDVGQVAALAVGCGGCRAGDEGGGESEEEAAGGSDGTGGAVGGCIGQGMLKL</sequence>
<dbReference type="Proteomes" id="UP001586593">
    <property type="component" value="Unassembled WGS sequence"/>
</dbReference>
<dbReference type="EMBL" id="JAZHXJ010003615">
    <property type="protein sequence ID" value="KAL1835036.1"/>
    <property type="molecule type" value="Genomic_DNA"/>
</dbReference>
<keyword evidence="3" id="KW-1185">Reference proteome</keyword>
<accession>A0ABR3V0W3</accession>
<name>A0ABR3V0W3_9PEZI</name>
<evidence type="ECO:0000313" key="3">
    <source>
        <dbReference type="Proteomes" id="UP001586593"/>
    </source>
</evidence>
<protein>
    <submittedName>
        <fullName evidence="2">Uncharacterized protein</fullName>
    </submittedName>
</protein>
<gene>
    <name evidence="2" type="ORF">VTK73DRAFT_6428</name>
</gene>
<feature type="compositionally biased region" description="Basic residues" evidence="1">
    <location>
        <begin position="21"/>
        <end position="30"/>
    </location>
</feature>
<reference evidence="2 3" key="1">
    <citation type="journal article" date="2024" name="Commun. Biol.">
        <title>Comparative genomic analysis of thermophilic fungi reveals convergent evolutionary adaptations and gene losses.</title>
        <authorList>
            <person name="Steindorff A.S."/>
            <person name="Aguilar-Pontes M.V."/>
            <person name="Robinson A.J."/>
            <person name="Andreopoulos B."/>
            <person name="LaButti K."/>
            <person name="Kuo A."/>
            <person name="Mondo S."/>
            <person name="Riley R."/>
            <person name="Otillar R."/>
            <person name="Haridas S."/>
            <person name="Lipzen A."/>
            <person name="Grimwood J."/>
            <person name="Schmutz J."/>
            <person name="Clum A."/>
            <person name="Reid I.D."/>
            <person name="Moisan M.C."/>
            <person name="Butler G."/>
            <person name="Nguyen T.T.M."/>
            <person name="Dewar K."/>
            <person name="Conant G."/>
            <person name="Drula E."/>
            <person name="Henrissat B."/>
            <person name="Hansel C."/>
            <person name="Singer S."/>
            <person name="Hutchinson M.I."/>
            <person name="de Vries R.P."/>
            <person name="Natvig D.O."/>
            <person name="Powell A.J."/>
            <person name="Tsang A."/>
            <person name="Grigoriev I.V."/>
        </authorList>
    </citation>
    <scope>NUCLEOTIDE SEQUENCE [LARGE SCALE GENOMIC DNA]</scope>
    <source>
        <strain evidence="2 3">ATCC 24622</strain>
    </source>
</reference>
<evidence type="ECO:0000313" key="2">
    <source>
        <dbReference type="EMBL" id="KAL1835036.1"/>
    </source>
</evidence>
<feature type="region of interest" description="Disordered" evidence="1">
    <location>
        <begin position="170"/>
        <end position="190"/>
    </location>
</feature>
<proteinExistence type="predicted"/>
<feature type="compositionally biased region" description="Basic and acidic residues" evidence="1">
    <location>
        <begin position="31"/>
        <end position="42"/>
    </location>
</feature>